<proteinExistence type="predicted"/>
<reference evidence="1 2" key="1">
    <citation type="submission" date="2014-10" db="EMBL/GenBank/DDBJ databases">
        <title>Draft genome of the hookworm Ancylostoma caninum.</title>
        <authorList>
            <person name="Mitreva M."/>
        </authorList>
    </citation>
    <scope>NUCLEOTIDE SEQUENCE [LARGE SCALE GENOMIC DNA]</scope>
    <source>
        <strain evidence="1 2">Baltimore</strain>
    </source>
</reference>
<evidence type="ECO:0000313" key="2">
    <source>
        <dbReference type="Proteomes" id="UP000252519"/>
    </source>
</evidence>
<name>A0A368HAT9_ANCCA</name>
<gene>
    <name evidence="1" type="ORF">ANCCAN_01407</name>
</gene>
<dbReference type="AlphaFoldDB" id="A0A368HAT9"/>
<evidence type="ECO:0000313" key="1">
    <source>
        <dbReference type="EMBL" id="RCN52365.1"/>
    </source>
</evidence>
<dbReference type="Proteomes" id="UP000252519">
    <property type="component" value="Unassembled WGS sequence"/>
</dbReference>
<dbReference type="EMBL" id="JOJR01000007">
    <property type="protein sequence ID" value="RCN52365.1"/>
    <property type="molecule type" value="Genomic_DNA"/>
</dbReference>
<dbReference type="OrthoDB" id="5827962at2759"/>
<comment type="caution">
    <text evidence="1">The sequence shown here is derived from an EMBL/GenBank/DDBJ whole genome shotgun (WGS) entry which is preliminary data.</text>
</comment>
<sequence>MKSMSCGRTANYSTLIMPTSGDQPRQLTYLCARFIALQLFKTNIRWRRISDVAYSLRDFIDQLRLPPKAKKGIRTALAEVLREVKRWDEKHAEMFLDEPKVKRRVMNRSEHLRTFYEHLLWKTSAIEIDDYASARELIATECSNWPQMQFQLACMYAMTDWIEDDIRFDKYRRITFKKRLSDHPVYDFWLTLMESSWEVFFDTETRVPNQKLTLCFQFAIRHGYFQLVEYIWEKIGDNTKEYIGLLQWRSLCFRARDRDTMRFLCTKLCLMNPVGVARISWTAFFDTFYNSVNNEQSDIVVQNKFRKRLEFLIENCCPELRKRLLNMENFRIVSDAFRYNQAETFAFLLEHMDGDQLRDAREVVDRIQDRYNDVNGERLRHAMIHRQMTIG</sequence>
<dbReference type="STRING" id="29170.A0A368HAT9"/>
<organism evidence="1 2">
    <name type="scientific">Ancylostoma caninum</name>
    <name type="common">Dog hookworm</name>
    <dbReference type="NCBI Taxonomy" id="29170"/>
    <lineage>
        <taxon>Eukaryota</taxon>
        <taxon>Metazoa</taxon>
        <taxon>Ecdysozoa</taxon>
        <taxon>Nematoda</taxon>
        <taxon>Chromadorea</taxon>
        <taxon>Rhabditida</taxon>
        <taxon>Rhabditina</taxon>
        <taxon>Rhabditomorpha</taxon>
        <taxon>Strongyloidea</taxon>
        <taxon>Ancylostomatidae</taxon>
        <taxon>Ancylostomatinae</taxon>
        <taxon>Ancylostoma</taxon>
    </lineage>
</organism>
<keyword evidence="2" id="KW-1185">Reference proteome</keyword>
<protein>
    <submittedName>
        <fullName evidence="1">Uncharacterized protein</fullName>
    </submittedName>
</protein>
<accession>A0A368HAT9</accession>